<organism evidence="1 2">
    <name type="scientific">Stigmatella aurantiaca</name>
    <dbReference type="NCBI Taxonomy" id="41"/>
    <lineage>
        <taxon>Bacteria</taxon>
        <taxon>Pseudomonadati</taxon>
        <taxon>Myxococcota</taxon>
        <taxon>Myxococcia</taxon>
        <taxon>Myxococcales</taxon>
        <taxon>Cystobacterineae</taxon>
        <taxon>Archangiaceae</taxon>
        <taxon>Stigmatella</taxon>
    </lineage>
</organism>
<dbReference type="RefSeq" id="WP_075004890.1">
    <property type="nucleotide sequence ID" value="NZ_FOAP01000001.1"/>
</dbReference>
<dbReference type="OrthoDB" id="9814981at2"/>
<evidence type="ECO:0000313" key="1">
    <source>
        <dbReference type="EMBL" id="SEK48416.1"/>
    </source>
</evidence>
<dbReference type="Proteomes" id="UP000182719">
    <property type="component" value="Unassembled WGS sequence"/>
</dbReference>
<reference evidence="2" key="1">
    <citation type="submission" date="2016-10" db="EMBL/GenBank/DDBJ databases">
        <authorList>
            <person name="Varghese N."/>
            <person name="Submissions S."/>
        </authorList>
    </citation>
    <scope>NUCLEOTIDE SEQUENCE [LARGE SCALE GENOMIC DNA]</scope>
    <source>
        <strain evidence="2">DSM 17044</strain>
    </source>
</reference>
<keyword evidence="2" id="KW-1185">Reference proteome</keyword>
<gene>
    <name evidence="1" type="ORF">SAMN05444354_101686</name>
</gene>
<dbReference type="AlphaFoldDB" id="A0A1H7HDC8"/>
<name>A0A1H7HDC8_STIAU</name>
<accession>A0A1H7HDC8</accession>
<protein>
    <submittedName>
        <fullName evidence="1">Uncharacterized protein</fullName>
    </submittedName>
</protein>
<sequence length="103" mass="11748">MSTIRSSLFEPLAVEVHIRQEKASSLRRTGDKLDKLIAELVQVESELRTLSGPSRAARVQLYGQMRADAEYQRWCLVVQREAMGLWNHAEVELMYPIPPAVKP</sequence>
<dbReference type="EMBL" id="FOAP01000001">
    <property type="protein sequence ID" value="SEK48416.1"/>
    <property type="molecule type" value="Genomic_DNA"/>
</dbReference>
<proteinExistence type="predicted"/>
<evidence type="ECO:0000313" key="2">
    <source>
        <dbReference type="Proteomes" id="UP000182719"/>
    </source>
</evidence>